<dbReference type="AlphaFoldDB" id="A0A6A6FQW2"/>
<feature type="compositionally biased region" description="Low complexity" evidence="1">
    <location>
        <begin position="102"/>
        <end position="116"/>
    </location>
</feature>
<dbReference type="Proteomes" id="UP000799539">
    <property type="component" value="Unassembled WGS sequence"/>
</dbReference>
<keyword evidence="3" id="KW-1185">Reference proteome</keyword>
<gene>
    <name evidence="2" type="ORF">CERZMDRAFT_94222</name>
</gene>
<sequence length="206" mass="22777">MPTTRSSKRVARTLPTPGKHIALASFKVNTRSSSLNRRAAASPTLINQVHHPDTTRPYTFPPDRPSSHPYLNSPDLNRTTSALFLTGRDVRLPSPRTCPTDSGSMSSRPGSRPGSPIARAPSPLRPEIFFEDAEGDQKIKPGDIETIHLELANDGTFDMVVALRDAEKSDVRTRNVPMMFLIVLTKQLDEWGVMWVKEGKHASRGI</sequence>
<organism evidence="2 3">
    <name type="scientific">Cercospora zeae-maydis SCOH1-5</name>
    <dbReference type="NCBI Taxonomy" id="717836"/>
    <lineage>
        <taxon>Eukaryota</taxon>
        <taxon>Fungi</taxon>
        <taxon>Dikarya</taxon>
        <taxon>Ascomycota</taxon>
        <taxon>Pezizomycotina</taxon>
        <taxon>Dothideomycetes</taxon>
        <taxon>Dothideomycetidae</taxon>
        <taxon>Mycosphaerellales</taxon>
        <taxon>Mycosphaerellaceae</taxon>
        <taxon>Cercospora</taxon>
    </lineage>
</organism>
<proteinExistence type="predicted"/>
<protein>
    <submittedName>
        <fullName evidence="2">Uncharacterized protein</fullName>
    </submittedName>
</protein>
<accession>A0A6A6FQW2</accession>
<evidence type="ECO:0000313" key="2">
    <source>
        <dbReference type="EMBL" id="KAF2215833.1"/>
    </source>
</evidence>
<evidence type="ECO:0000256" key="1">
    <source>
        <dbReference type="SAM" id="MobiDB-lite"/>
    </source>
</evidence>
<feature type="region of interest" description="Disordered" evidence="1">
    <location>
        <begin position="39"/>
        <end position="76"/>
    </location>
</feature>
<reference evidence="2" key="1">
    <citation type="journal article" date="2020" name="Stud. Mycol.">
        <title>101 Dothideomycetes genomes: a test case for predicting lifestyles and emergence of pathogens.</title>
        <authorList>
            <person name="Haridas S."/>
            <person name="Albert R."/>
            <person name="Binder M."/>
            <person name="Bloem J."/>
            <person name="Labutti K."/>
            <person name="Salamov A."/>
            <person name="Andreopoulos B."/>
            <person name="Baker S."/>
            <person name="Barry K."/>
            <person name="Bills G."/>
            <person name="Bluhm B."/>
            <person name="Cannon C."/>
            <person name="Castanera R."/>
            <person name="Culley D."/>
            <person name="Daum C."/>
            <person name="Ezra D."/>
            <person name="Gonzalez J."/>
            <person name="Henrissat B."/>
            <person name="Kuo A."/>
            <person name="Liang C."/>
            <person name="Lipzen A."/>
            <person name="Lutzoni F."/>
            <person name="Magnuson J."/>
            <person name="Mondo S."/>
            <person name="Nolan M."/>
            <person name="Ohm R."/>
            <person name="Pangilinan J."/>
            <person name="Park H.-J."/>
            <person name="Ramirez L."/>
            <person name="Alfaro M."/>
            <person name="Sun H."/>
            <person name="Tritt A."/>
            <person name="Yoshinaga Y."/>
            <person name="Zwiers L.-H."/>
            <person name="Turgeon B."/>
            <person name="Goodwin S."/>
            <person name="Spatafora J."/>
            <person name="Crous P."/>
            <person name="Grigoriev I."/>
        </authorList>
    </citation>
    <scope>NUCLEOTIDE SEQUENCE</scope>
    <source>
        <strain evidence="2">SCOH1-5</strain>
    </source>
</reference>
<evidence type="ECO:0000313" key="3">
    <source>
        <dbReference type="Proteomes" id="UP000799539"/>
    </source>
</evidence>
<name>A0A6A6FQW2_9PEZI</name>
<dbReference type="OrthoDB" id="3645162at2759"/>
<feature type="region of interest" description="Disordered" evidence="1">
    <location>
        <begin position="88"/>
        <end position="123"/>
    </location>
</feature>
<dbReference type="EMBL" id="ML992665">
    <property type="protein sequence ID" value="KAF2215833.1"/>
    <property type="molecule type" value="Genomic_DNA"/>
</dbReference>